<keyword evidence="3" id="KW-1185">Reference proteome</keyword>
<accession>A0ABT0BMG7</accession>
<name>A0ABT0BMG7_9SPHN</name>
<protein>
    <submittedName>
        <fullName evidence="2">Uncharacterized protein</fullName>
    </submittedName>
</protein>
<gene>
    <name evidence="2" type="ORF">MTR66_05375</name>
</gene>
<dbReference type="EMBL" id="JALHLG010000005">
    <property type="protein sequence ID" value="MCJ2186246.1"/>
    <property type="molecule type" value="Genomic_DNA"/>
</dbReference>
<feature type="compositionally biased region" description="Basic and acidic residues" evidence="1">
    <location>
        <begin position="62"/>
        <end position="96"/>
    </location>
</feature>
<feature type="region of interest" description="Disordered" evidence="1">
    <location>
        <begin position="1"/>
        <end position="96"/>
    </location>
</feature>
<dbReference type="Proteomes" id="UP001202281">
    <property type="component" value="Unassembled WGS sequence"/>
</dbReference>
<dbReference type="RefSeq" id="WP_243918523.1">
    <property type="nucleotide sequence ID" value="NZ_JALHLG010000005.1"/>
</dbReference>
<evidence type="ECO:0000313" key="2">
    <source>
        <dbReference type="EMBL" id="MCJ2186246.1"/>
    </source>
</evidence>
<sequence>METSIERPSIAMARANSAARERDERIHRSPVTRAEIERLKAERQVPKTELTLTPDGHTGLTVDRRREAVREQRIFKGEKRLDRQSRRMRAEHDRTR</sequence>
<feature type="compositionally biased region" description="Basic and acidic residues" evidence="1">
    <location>
        <begin position="34"/>
        <end position="46"/>
    </location>
</feature>
<evidence type="ECO:0000313" key="3">
    <source>
        <dbReference type="Proteomes" id="UP001202281"/>
    </source>
</evidence>
<comment type="caution">
    <text evidence="2">The sequence shown here is derived from an EMBL/GenBank/DDBJ whole genome shotgun (WGS) entry which is preliminary data.</text>
</comment>
<evidence type="ECO:0000256" key="1">
    <source>
        <dbReference type="SAM" id="MobiDB-lite"/>
    </source>
</evidence>
<proteinExistence type="predicted"/>
<organism evidence="2 3">
    <name type="scientific">Novosphingobium beihaiensis</name>
    <dbReference type="NCBI Taxonomy" id="2930389"/>
    <lineage>
        <taxon>Bacteria</taxon>
        <taxon>Pseudomonadati</taxon>
        <taxon>Pseudomonadota</taxon>
        <taxon>Alphaproteobacteria</taxon>
        <taxon>Sphingomonadales</taxon>
        <taxon>Sphingomonadaceae</taxon>
        <taxon>Novosphingobium</taxon>
    </lineage>
</organism>
<reference evidence="2 3" key="1">
    <citation type="submission" date="2022-04" db="EMBL/GenBank/DDBJ databases">
        <title>Identification of a novel bacterium isolated from mangrove sediments.</title>
        <authorList>
            <person name="Pan X."/>
        </authorList>
    </citation>
    <scope>NUCLEOTIDE SEQUENCE [LARGE SCALE GENOMIC DNA]</scope>
    <source>
        <strain evidence="2 3">B2638</strain>
    </source>
</reference>